<accession>A0AAX0L9V1</accession>
<dbReference type="RefSeq" id="WP_078387715.1">
    <property type="nucleotide sequence ID" value="NZ_CP012547.1"/>
</dbReference>
<dbReference type="EMBL" id="MCRK01000036">
    <property type="protein sequence ID" value="OPA77242.1"/>
    <property type="molecule type" value="Genomic_DNA"/>
</dbReference>
<protein>
    <submittedName>
        <fullName evidence="2">Uncharacterized protein</fullName>
    </submittedName>
</protein>
<proteinExistence type="predicted"/>
<evidence type="ECO:0000256" key="1">
    <source>
        <dbReference type="SAM" id="Coils"/>
    </source>
</evidence>
<evidence type="ECO:0000313" key="2">
    <source>
        <dbReference type="EMBL" id="OPA77242.1"/>
    </source>
</evidence>
<comment type="caution">
    <text evidence="2">The sequence shown here is derived from an EMBL/GenBank/DDBJ whole genome shotgun (WGS) entry which is preliminary data.</text>
</comment>
<feature type="coiled-coil region" evidence="1">
    <location>
        <begin position="10"/>
        <end position="78"/>
    </location>
</feature>
<dbReference type="Proteomes" id="UP000189728">
    <property type="component" value="Unassembled WGS sequence"/>
</dbReference>
<reference evidence="2 3" key="1">
    <citation type="submission" date="2016-08" db="EMBL/GenBank/DDBJ databases">
        <title>Campylobacter species from sea mammals.</title>
        <authorList>
            <person name="Gilbert M.J."/>
            <person name="Byrne B.A."/>
            <person name="Zomer A.L."/>
            <person name="Wagenaar J.A."/>
        </authorList>
    </citation>
    <scope>NUCLEOTIDE SEQUENCE [LARGE SCALE GENOMIC DNA]</scope>
    <source>
        <strain evidence="2 3">1105248</strain>
    </source>
</reference>
<dbReference type="AlphaFoldDB" id="A0AAX0L9V1"/>
<gene>
    <name evidence="2" type="ORF">BFG04_03865</name>
</gene>
<name>A0AAX0L9V1_9BACT</name>
<keyword evidence="1" id="KW-0175">Coiled coil</keyword>
<sequence length="78" mass="9028">MNRLELKGSIYEAREEVTKAQNLKNKMKNDIVGSLNEPLNFNLLFGYLESLKTADETIKSKQKEIQVLQEQLNDTEEL</sequence>
<evidence type="ECO:0000313" key="3">
    <source>
        <dbReference type="Proteomes" id="UP000189728"/>
    </source>
</evidence>
<organism evidence="2 3">
    <name type="scientific">Campylobacter pinnipediorum subsp. pinnipediorum</name>
    <dbReference type="NCBI Taxonomy" id="1660067"/>
    <lineage>
        <taxon>Bacteria</taxon>
        <taxon>Pseudomonadati</taxon>
        <taxon>Campylobacterota</taxon>
        <taxon>Epsilonproteobacteria</taxon>
        <taxon>Campylobacterales</taxon>
        <taxon>Campylobacteraceae</taxon>
        <taxon>Campylobacter</taxon>
    </lineage>
</organism>